<gene>
    <name evidence="6" type="ORF">F0562_003818</name>
</gene>
<dbReference type="Pfam" id="PF00201">
    <property type="entry name" value="UDPGT"/>
    <property type="match status" value="1"/>
</dbReference>
<reference evidence="6 7" key="1">
    <citation type="submission" date="2019-09" db="EMBL/GenBank/DDBJ databases">
        <title>A chromosome-level genome assembly of the Chinese tupelo Nyssa sinensis.</title>
        <authorList>
            <person name="Yang X."/>
            <person name="Kang M."/>
            <person name="Yang Y."/>
            <person name="Xiong H."/>
            <person name="Wang M."/>
            <person name="Zhang Z."/>
            <person name="Wang Z."/>
            <person name="Wu H."/>
            <person name="Ma T."/>
            <person name="Liu J."/>
            <person name="Xi Z."/>
        </authorList>
    </citation>
    <scope>NUCLEOTIDE SEQUENCE [LARGE SCALE GENOMIC DNA]</scope>
    <source>
        <strain evidence="6">J267</strain>
        <tissue evidence="6">Leaf</tissue>
    </source>
</reference>
<dbReference type="PANTHER" id="PTHR48046">
    <property type="entry name" value="UDP-GLYCOSYLTRANSFERASE 72E1"/>
    <property type="match status" value="1"/>
</dbReference>
<name>A0A5J5BWS9_9ASTE</name>
<evidence type="ECO:0000256" key="4">
    <source>
        <dbReference type="RuleBase" id="RU003718"/>
    </source>
</evidence>
<dbReference type="EC" id="2.4.1.-" evidence="5"/>
<dbReference type="Gene3D" id="3.40.50.2000">
    <property type="entry name" value="Glycogen Phosphorylase B"/>
    <property type="match status" value="3"/>
</dbReference>
<dbReference type="EMBL" id="CM018032">
    <property type="protein sequence ID" value="KAA8547318.1"/>
    <property type="molecule type" value="Genomic_DNA"/>
</dbReference>
<dbReference type="PANTHER" id="PTHR48046:SF1">
    <property type="entry name" value="GLYCOSYLTRANSFERASE-RELATED"/>
    <property type="match status" value="1"/>
</dbReference>
<dbReference type="OrthoDB" id="5835829at2759"/>
<dbReference type="AlphaFoldDB" id="A0A5J5BWS9"/>
<evidence type="ECO:0000256" key="1">
    <source>
        <dbReference type="ARBA" id="ARBA00009995"/>
    </source>
</evidence>
<evidence type="ECO:0000313" key="7">
    <source>
        <dbReference type="Proteomes" id="UP000325577"/>
    </source>
</evidence>
<dbReference type="GO" id="GO:0008194">
    <property type="term" value="F:UDP-glycosyltransferase activity"/>
    <property type="evidence" value="ECO:0007669"/>
    <property type="project" value="InterPro"/>
</dbReference>
<evidence type="ECO:0000256" key="2">
    <source>
        <dbReference type="ARBA" id="ARBA00022676"/>
    </source>
</evidence>
<keyword evidence="7" id="KW-1185">Reference proteome</keyword>
<dbReference type="InterPro" id="IPR002213">
    <property type="entry name" value="UDP_glucos_trans"/>
</dbReference>
<sequence length="422" mass="47259">MRHQQNRQHLDAPAGSKLLNIIELPPVDISGLVDPDAKVVTRLAVMMREARPSIRYAISAMEHRPTIFIVDLFGTEAFEIADEFDMPKYVFATTAAWFVALCSYCQRLDKEMYHEFVRIGVEFSLSDGVLVNTWEDLERTSLKALRDHEIFRSVFKVPVYPVGPLRRSVEPGGSRSELLEWLNMQPSESVIYISFGSGGTMSAEQINELAWGLELSQQRFVWVARPPIEGKTDGSFFTAGNSPDGTPDYLPNGFLTRTRNVGVVVPLWAPQVEILSHPSVGGFLSHCGWNSILESIVSGVPMIAWPLYSEQKMNATLLTEELGMAVRPKVLPTKKVVGREEIEKMVRTVMEYKEGKGMREKVRELKYSGERAVSKGGSSYNSLGGLIKECEMKHRWHKAKVNNPLVPEVVGHDVPSEIIAPT</sequence>
<evidence type="ECO:0000256" key="5">
    <source>
        <dbReference type="RuleBase" id="RU362057"/>
    </source>
</evidence>
<dbReference type="FunFam" id="3.40.50.2000:FF:000051">
    <property type="entry name" value="Glycosyltransferase"/>
    <property type="match status" value="1"/>
</dbReference>
<dbReference type="CDD" id="cd03784">
    <property type="entry name" value="GT1_Gtf-like"/>
    <property type="match status" value="1"/>
</dbReference>
<comment type="similarity">
    <text evidence="1 4">Belongs to the UDP-glycosyltransferase family.</text>
</comment>
<protein>
    <recommendedName>
        <fullName evidence="5">Glycosyltransferase</fullName>
        <ecNumber evidence="5">2.4.1.-</ecNumber>
    </recommendedName>
</protein>
<dbReference type="Proteomes" id="UP000325577">
    <property type="component" value="Linkage Group LG1"/>
</dbReference>
<dbReference type="InterPro" id="IPR035595">
    <property type="entry name" value="UDP_glycos_trans_CS"/>
</dbReference>
<proteinExistence type="inferred from homology"/>
<accession>A0A5J5BWS9</accession>
<evidence type="ECO:0000256" key="3">
    <source>
        <dbReference type="ARBA" id="ARBA00022679"/>
    </source>
</evidence>
<keyword evidence="3 4" id="KW-0808">Transferase</keyword>
<dbReference type="SUPFAM" id="SSF53756">
    <property type="entry name" value="UDP-Glycosyltransferase/glycogen phosphorylase"/>
    <property type="match status" value="1"/>
</dbReference>
<keyword evidence="2 4" id="KW-0328">Glycosyltransferase</keyword>
<evidence type="ECO:0000313" key="6">
    <source>
        <dbReference type="EMBL" id="KAA8547318.1"/>
    </source>
</evidence>
<organism evidence="6 7">
    <name type="scientific">Nyssa sinensis</name>
    <dbReference type="NCBI Taxonomy" id="561372"/>
    <lineage>
        <taxon>Eukaryota</taxon>
        <taxon>Viridiplantae</taxon>
        <taxon>Streptophyta</taxon>
        <taxon>Embryophyta</taxon>
        <taxon>Tracheophyta</taxon>
        <taxon>Spermatophyta</taxon>
        <taxon>Magnoliopsida</taxon>
        <taxon>eudicotyledons</taxon>
        <taxon>Gunneridae</taxon>
        <taxon>Pentapetalae</taxon>
        <taxon>asterids</taxon>
        <taxon>Cornales</taxon>
        <taxon>Nyssaceae</taxon>
        <taxon>Nyssa</taxon>
    </lineage>
</organism>
<dbReference type="PROSITE" id="PS00375">
    <property type="entry name" value="UDPGT"/>
    <property type="match status" value="1"/>
</dbReference>